<gene>
    <name evidence="9" type="ORF">GGR24_000544</name>
</gene>
<feature type="transmembrane region" description="Helical" evidence="7">
    <location>
        <begin position="101"/>
        <end position="119"/>
    </location>
</feature>
<evidence type="ECO:0000313" key="10">
    <source>
        <dbReference type="Proteomes" id="UP000528964"/>
    </source>
</evidence>
<dbReference type="Gene3D" id="1.10.3720.10">
    <property type="entry name" value="MetI-like"/>
    <property type="match status" value="2"/>
</dbReference>
<reference evidence="9 10" key="1">
    <citation type="submission" date="2020-08" db="EMBL/GenBank/DDBJ databases">
        <title>Genomic Encyclopedia of Type Strains, Phase IV (KMG-IV): sequencing the most valuable type-strain genomes for metagenomic binning, comparative biology and taxonomic classification.</title>
        <authorList>
            <person name="Goeker M."/>
        </authorList>
    </citation>
    <scope>NUCLEOTIDE SEQUENCE [LARGE SCALE GENOMIC DNA]</scope>
    <source>
        <strain evidence="9 10">DSM 25481</strain>
    </source>
</reference>
<evidence type="ECO:0000256" key="3">
    <source>
        <dbReference type="ARBA" id="ARBA00022475"/>
    </source>
</evidence>
<evidence type="ECO:0000256" key="6">
    <source>
        <dbReference type="ARBA" id="ARBA00023136"/>
    </source>
</evidence>
<feature type="transmembrane region" description="Helical" evidence="7">
    <location>
        <begin position="21"/>
        <end position="46"/>
    </location>
</feature>
<name>A0A7W6GDK4_9HYPH</name>
<organism evidence="9 10">
    <name type="scientific">Hansschlegelia beijingensis</name>
    <dbReference type="NCBI Taxonomy" id="1133344"/>
    <lineage>
        <taxon>Bacteria</taxon>
        <taxon>Pseudomonadati</taxon>
        <taxon>Pseudomonadota</taxon>
        <taxon>Alphaproteobacteria</taxon>
        <taxon>Hyphomicrobiales</taxon>
        <taxon>Methylopilaceae</taxon>
        <taxon>Hansschlegelia</taxon>
    </lineage>
</organism>
<dbReference type="GO" id="GO:0005886">
    <property type="term" value="C:plasma membrane"/>
    <property type="evidence" value="ECO:0007669"/>
    <property type="project" value="UniProtKB-SubCell"/>
</dbReference>
<dbReference type="Proteomes" id="UP000528964">
    <property type="component" value="Unassembled WGS sequence"/>
</dbReference>
<feature type="transmembrane region" description="Helical" evidence="7">
    <location>
        <begin position="378"/>
        <end position="404"/>
    </location>
</feature>
<dbReference type="InterPro" id="IPR000515">
    <property type="entry name" value="MetI-like"/>
</dbReference>
<dbReference type="CDD" id="cd06261">
    <property type="entry name" value="TM_PBP2"/>
    <property type="match status" value="2"/>
</dbReference>
<evidence type="ECO:0000256" key="5">
    <source>
        <dbReference type="ARBA" id="ARBA00022989"/>
    </source>
</evidence>
<keyword evidence="6 7" id="KW-0472">Membrane</keyword>
<evidence type="ECO:0000313" key="9">
    <source>
        <dbReference type="EMBL" id="MBB3971911.1"/>
    </source>
</evidence>
<keyword evidence="2 7" id="KW-0813">Transport</keyword>
<protein>
    <submittedName>
        <fullName evidence="9">Iron(III) transport system permease protein</fullName>
    </submittedName>
</protein>
<comment type="caution">
    <text evidence="9">The sequence shown here is derived from an EMBL/GenBank/DDBJ whole genome shotgun (WGS) entry which is preliminary data.</text>
</comment>
<feature type="transmembrane region" description="Helical" evidence="7">
    <location>
        <begin position="196"/>
        <end position="218"/>
    </location>
</feature>
<feature type="transmembrane region" description="Helical" evidence="7">
    <location>
        <begin position="342"/>
        <end position="366"/>
    </location>
</feature>
<feature type="transmembrane region" description="Helical" evidence="7">
    <location>
        <begin position="300"/>
        <end position="322"/>
    </location>
</feature>
<evidence type="ECO:0000256" key="7">
    <source>
        <dbReference type="RuleBase" id="RU363032"/>
    </source>
</evidence>
<feature type="transmembrane region" description="Helical" evidence="7">
    <location>
        <begin position="530"/>
        <end position="548"/>
    </location>
</feature>
<sequence>MTAALKAGVVGRRILPRHAGWIAAAALVAALPAGSALSLVATALGGSLEQWPHLLAYVLPDAVRETAALLIGVGLFVATVGCGAAWLVTACDFPGRRALEWLLLLPLAIPTYVVAFAYLDMLHPVGPVQGAVRALLGYESPRAFRLPDIRSMTGCILLLGLVLYPYVYLSVRAVFLTQSAGLLEAARTLGASRREAFWRVALPLARPGIALGVSLALMEALNDIGASEFLGVRTITVTIYTTWITRSDLAGAAQIALVMLALVSALVAIERWARRRQRFANAGHAPRRWEPRRLSPAKGALAFSLGMLPVLFGFAAPAAHLAVQAAKRVAENGLSDQIPREILNTALVAGAATLVVIALGALVAYAARLAPRTAAPGLARVATLGYAMPGTVVVIGLLGPLGALDGLIAAAAQAGFEAQLRAPLIGAGIALVTAYVIRFLAIGVGGAESGLARIPPAVDGAARTLGQSAGGAFLRIHLPLSKSALAAAALLVFVDCMKELPATLLIRPLNFETLATHLYGEAARGTYEDGAVAALIIVAVGLLPVILLSRIGATRTARATVSATLGDAPRGPVEVSPAH</sequence>
<dbReference type="Pfam" id="PF00528">
    <property type="entry name" value="BPD_transp_1"/>
    <property type="match status" value="1"/>
</dbReference>
<dbReference type="PANTHER" id="PTHR30183">
    <property type="entry name" value="MOLYBDENUM TRANSPORT SYSTEM PERMEASE PROTEIN MODB"/>
    <property type="match status" value="1"/>
</dbReference>
<feature type="transmembrane region" description="Helical" evidence="7">
    <location>
        <begin position="249"/>
        <end position="269"/>
    </location>
</feature>
<dbReference type="SUPFAM" id="SSF161098">
    <property type="entry name" value="MetI-like"/>
    <property type="match status" value="2"/>
</dbReference>
<dbReference type="InterPro" id="IPR035906">
    <property type="entry name" value="MetI-like_sf"/>
</dbReference>
<dbReference type="AlphaFoldDB" id="A0A7W6GDK4"/>
<dbReference type="PANTHER" id="PTHR30183:SF2">
    <property type="entry name" value="IRON UTILIZATION PROTEIN"/>
    <property type="match status" value="1"/>
</dbReference>
<feature type="transmembrane region" description="Helical" evidence="7">
    <location>
        <begin position="151"/>
        <end position="175"/>
    </location>
</feature>
<comment type="subcellular location">
    <subcellularLocation>
        <location evidence="1 7">Cell membrane</location>
        <topology evidence="1 7">Multi-pass membrane protein</topology>
    </subcellularLocation>
</comment>
<feature type="domain" description="ABC transmembrane type-1" evidence="8">
    <location>
        <begin position="342"/>
        <end position="548"/>
    </location>
</feature>
<keyword evidence="3" id="KW-1003">Cell membrane</keyword>
<evidence type="ECO:0000256" key="4">
    <source>
        <dbReference type="ARBA" id="ARBA00022692"/>
    </source>
</evidence>
<keyword evidence="10" id="KW-1185">Reference proteome</keyword>
<accession>A0A7W6GDK4</accession>
<feature type="transmembrane region" description="Helical" evidence="7">
    <location>
        <begin position="424"/>
        <end position="444"/>
    </location>
</feature>
<feature type="domain" description="ABC transmembrane type-1" evidence="8">
    <location>
        <begin position="63"/>
        <end position="268"/>
    </location>
</feature>
<keyword evidence="5 7" id="KW-1133">Transmembrane helix</keyword>
<comment type="similarity">
    <text evidence="7">Belongs to the binding-protein-dependent transport system permease family.</text>
</comment>
<evidence type="ECO:0000259" key="8">
    <source>
        <dbReference type="PROSITE" id="PS50928"/>
    </source>
</evidence>
<dbReference type="EMBL" id="JACIDR010000001">
    <property type="protein sequence ID" value="MBB3971911.1"/>
    <property type="molecule type" value="Genomic_DNA"/>
</dbReference>
<dbReference type="PROSITE" id="PS50928">
    <property type="entry name" value="ABC_TM1"/>
    <property type="match status" value="2"/>
</dbReference>
<feature type="transmembrane region" description="Helical" evidence="7">
    <location>
        <begin position="66"/>
        <end position="89"/>
    </location>
</feature>
<evidence type="ECO:0000256" key="2">
    <source>
        <dbReference type="ARBA" id="ARBA00022448"/>
    </source>
</evidence>
<evidence type="ECO:0000256" key="1">
    <source>
        <dbReference type="ARBA" id="ARBA00004651"/>
    </source>
</evidence>
<proteinExistence type="inferred from homology"/>
<dbReference type="GO" id="GO:0055085">
    <property type="term" value="P:transmembrane transport"/>
    <property type="evidence" value="ECO:0007669"/>
    <property type="project" value="InterPro"/>
</dbReference>
<keyword evidence="4 7" id="KW-0812">Transmembrane</keyword>
<dbReference type="RefSeq" id="WP_183393751.1">
    <property type="nucleotide sequence ID" value="NZ_JACIDR010000001.1"/>
</dbReference>